<evidence type="ECO:0000313" key="8">
    <source>
        <dbReference type="Proteomes" id="UP001205566"/>
    </source>
</evidence>
<dbReference type="NCBIfam" id="TIGR01730">
    <property type="entry name" value="RND_mfp"/>
    <property type="match status" value="1"/>
</dbReference>
<dbReference type="PROSITE" id="PS51257">
    <property type="entry name" value="PROKAR_LIPOPROTEIN"/>
    <property type="match status" value="1"/>
</dbReference>
<feature type="domain" description="CusB-like beta-barrel" evidence="5">
    <location>
        <begin position="214"/>
        <end position="267"/>
    </location>
</feature>
<gene>
    <name evidence="7" type="ORF">HXX02_03810</name>
</gene>
<dbReference type="InterPro" id="IPR006143">
    <property type="entry name" value="RND_pump_MFP"/>
</dbReference>
<dbReference type="Pfam" id="PF25954">
    <property type="entry name" value="Beta-barrel_RND_2"/>
    <property type="match status" value="1"/>
</dbReference>
<dbReference type="InterPro" id="IPR058792">
    <property type="entry name" value="Beta-barrel_RND_2"/>
</dbReference>
<evidence type="ECO:0000256" key="1">
    <source>
        <dbReference type="ARBA" id="ARBA00009477"/>
    </source>
</evidence>
<dbReference type="EMBL" id="JACASI010000012">
    <property type="protein sequence ID" value="MCQ3828559.1"/>
    <property type="molecule type" value="Genomic_DNA"/>
</dbReference>
<feature type="coiled-coil region" evidence="2">
    <location>
        <begin position="93"/>
        <end position="132"/>
    </location>
</feature>
<evidence type="ECO:0000256" key="3">
    <source>
        <dbReference type="SAM" id="MobiDB-lite"/>
    </source>
</evidence>
<sequence length="382" mass="41755">MHRFLPHLISALRYSAAVAAALSLAACSAPEPDTAKPPRPAIVVHPSASGAQLAVYPGEVRARHEPALAFRVGGAVTRRLVDVGDRVKQGQPLAELDAQDLQLQRDAARAQLQAAETENRNASNELARYRDLLQRKLIGESQFDAVKTRHDSSVAQLERARAQWKVADNQAEYATLKAPSDGVITGRRIDAGQVVSAGQTVFTMAADGEREVLIDLPEQEITRFAVGQAVTVELWSTPGTPIQGKVRELSPAAESGLRTYEARIAFSADANTEVNPQLGQSARVYARTDAKRPTQRLPMSAITADGAEAHVWRMDPETFTLHRVAVSVTRYGHEYAEVISSLTPQDWVLSAGTQLVREGQRVRPVDRQNRPIEMDDRLAQSQ</sequence>
<dbReference type="Gene3D" id="2.40.420.20">
    <property type="match status" value="1"/>
</dbReference>
<keyword evidence="8" id="KW-1185">Reference proteome</keyword>
<dbReference type="PANTHER" id="PTHR30469:SF15">
    <property type="entry name" value="HLYD FAMILY OF SECRETION PROTEINS"/>
    <property type="match status" value="1"/>
</dbReference>
<feature type="region of interest" description="Disordered" evidence="3">
    <location>
        <begin position="360"/>
        <end position="382"/>
    </location>
</feature>
<dbReference type="RefSeq" id="WP_255873392.1">
    <property type="nucleotide sequence ID" value="NZ_JACASI010000012.1"/>
</dbReference>
<dbReference type="Proteomes" id="UP001205566">
    <property type="component" value="Unassembled WGS sequence"/>
</dbReference>
<evidence type="ECO:0000256" key="4">
    <source>
        <dbReference type="SAM" id="SignalP"/>
    </source>
</evidence>
<feature type="domain" description="CzcB-like barrel-sandwich hybrid" evidence="6">
    <location>
        <begin position="70"/>
        <end position="205"/>
    </location>
</feature>
<protein>
    <submittedName>
        <fullName evidence="7">Efflux RND transporter periplasmic adaptor subunit</fullName>
    </submittedName>
</protein>
<dbReference type="InterPro" id="IPR058647">
    <property type="entry name" value="BSH_CzcB-like"/>
</dbReference>
<feature type="signal peptide" evidence="4">
    <location>
        <begin position="1"/>
        <end position="19"/>
    </location>
</feature>
<dbReference type="Gene3D" id="2.40.30.170">
    <property type="match status" value="1"/>
</dbReference>
<proteinExistence type="inferred from homology"/>
<evidence type="ECO:0000259" key="5">
    <source>
        <dbReference type="Pfam" id="PF25954"/>
    </source>
</evidence>
<feature type="chain" id="PRO_5045366765" evidence="4">
    <location>
        <begin position="20"/>
        <end position="382"/>
    </location>
</feature>
<dbReference type="SUPFAM" id="SSF111369">
    <property type="entry name" value="HlyD-like secretion proteins"/>
    <property type="match status" value="1"/>
</dbReference>
<comment type="similarity">
    <text evidence="1">Belongs to the membrane fusion protein (MFP) (TC 8.A.1) family.</text>
</comment>
<dbReference type="PANTHER" id="PTHR30469">
    <property type="entry name" value="MULTIDRUG RESISTANCE PROTEIN MDTA"/>
    <property type="match status" value="1"/>
</dbReference>
<evidence type="ECO:0000313" key="7">
    <source>
        <dbReference type="EMBL" id="MCQ3828559.1"/>
    </source>
</evidence>
<evidence type="ECO:0000259" key="6">
    <source>
        <dbReference type="Pfam" id="PF25973"/>
    </source>
</evidence>
<comment type="caution">
    <text evidence="7">The sequence shown here is derived from an EMBL/GenBank/DDBJ whole genome shotgun (WGS) entry which is preliminary data.</text>
</comment>
<keyword evidence="2" id="KW-0175">Coiled coil</keyword>
<accession>A0ABT1P099</accession>
<dbReference type="Pfam" id="PF25973">
    <property type="entry name" value="BSH_CzcB"/>
    <property type="match status" value="1"/>
</dbReference>
<evidence type="ECO:0000256" key="2">
    <source>
        <dbReference type="SAM" id="Coils"/>
    </source>
</evidence>
<dbReference type="Gene3D" id="1.10.287.470">
    <property type="entry name" value="Helix hairpin bin"/>
    <property type="match status" value="1"/>
</dbReference>
<name>A0ABT1P099_9GAMM</name>
<dbReference type="Gene3D" id="2.40.50.100">
    <property type="match status" value="1"/>
</dbReference>
<organism evidence="7 8">
    <name type="scientific">Microbulbifer elongatus</name>
    <dbReference type="NCBI Taxonomy" id="86173"/>
    <lineage>
        <taxon>Bacteria</taxon>
        <taxon>Pseudomonadati</taxon>
        <taxon>Pseudomonadota</taxon>
        <taxon>Gammaproteobacteria</taxon>
        <taxon>Cellvibrionales</taxon>
        <taxon>Microbulbiferaceae</taxon>
        <taxon>Microbulbifer</taxon>
    </lineage>
</organism>
<reference evidence="7" key="1">
    <citation type="thesis" date="2020" institute="Technische Universitat Dresden" country="Dresden, Germany">
        <title>The Agarolytic System of Microbulbifer elongatus PORT2, Isolated from Batu Karas, Pangandaran West Java Indonesia.</title>
        <authorList>
            <person name="Anggraeni S.R."/>
        </authorList>
    </citation>
    <scope>NUCLEOTIDE SEQUENCE</scope>
    <source>
        <strain evidence="7">PORT2</strain>
    </source>
</reference>
<keyword evidence="4" id="KW-0732">Signal</keyword>